<reference evidence="1 2" key="1">
    <citation type="submission" date="2020-10" db="EMBL/GenBank/DDBJ databases">
        <title>Plant Genome Project.</title>
        <authorList>
            <person name="Zhang R.-G."/>
        </authorList>
    </citation>
    <scope>NUCLEOTIDE SEQUENCE [LARGE SCALE GENOMIC DNA]</scope>
    <source>
        <strain evidence="1">FAFU-HL-1</strain>
        <tissue evidence="1">Leaf</tissue>
    </source>
</reference>
<gene>
    <name evidence="1" type="ORF">SADUNF_Sadunf17G0122400</name>
</gene>
<dbReference type="AlphaFoldDB" id="A0A835J802"/>
<keyword evidence="2" id="KW-1185">Reference proteome</keyword>
<sequence>MTEDESLQKLTLLAGLTRKGRYTYRAIASEISSHFPRSLEILVEQNSSADEARYQFAKLMWNRNPDVAASYNLKTLINCLIFLTLVKEEKMIQRLHTIWRIPFLQGSNSSVLSLFFLCNLHSLKLISQRQMVKDLPAIGERGGVCEGCQLFKMARKSTDYLHFDPWFKRVMHLSTKQCYHKMVNHYLSTKKHPKPDPLFQLSPMTRPSL</sequence>
<name>A0A835J802_9ROSI</name>
<accession>A0A835J802</accession>
<comment type="caution">
    <text evidence="1">The sequence shown here is derived from an EMBL/GenBank/DDBJ whole genome shotgun (WGS) entry which is preliminary data.</text>
</comment>
<evidence type="ECO:0000313" key="1">
    <source>
        <dbReference type="EMBL" id="KAF9664113.1"/>
    </source>
</evidence>
<evidence type="ECO:0000313" key="2">
    <source>
        <dbReference type="Proteomes" id="UP000657918"/>
    </source>
</evidence>
<organism evidence="1 2">
    <name type="scientific">Salix dunnii</name>
    <dbReference type="NCBI Taxonomy" id="1413687"/>
    <lineage>
        <taxon>Eukaryota</taxon>
        <taxon>Viridiplantae</taxon>
        <taxon>Streptophyta</taxon>
        <taxon>Embryophyta</taxon>
        <taxon>Tracheophyta</taxon>
        <taxon>Spermatophyta</taxon>
        <taxon>Magnoliopsida</taxon>
        <taxon>eudicotyledons</taxon>
        <taxon>Gunneridae</taxon>
        <taxon>Pentapetalae</taxon>
        <taxon>rosids</taxon>
        <taxon>fabids</taxon>
        <taxon>Malpighiales</taxon>
        <taxon>Salicaceae</taxon>
        <taxon>Saliceae</taxon>
        <taxon>Salix</taxon>
    </lineage>
</organism>
<protein>
    <submittedName>
        <fullName evidence="1">Uncharacterized protein</fullName>
    </submittedName>
</protein>
<dbReference type="Proteomes" id="UP000657918">
    <property type="component" value="Unassembled WGS sequence"/>
</dbReference>
<dbReference type="EMBL" id="JADGMS010000017">
    <property type="protein sequence ID" value="KAF9664113.1"/>
    <property type="molecule type" value="Genomic_DNA"/>
</dbReference>
<proteinExistence type="predicted"/>